<dbReference type="GO" id="GO:0005829">
    <property type="term" value="C:cytosol"/>
    <property type="evidence" value="ECO:0007669"/>
    <property type="project" value="UniProtKB-SubCell"/>
</dbReference>
<organism evidence="2 3">
    <name type="scientific">Spiroplasma turonicum</name>
    <dbReference type="NCBI Taxonomy" id="216946"/>
    <lineage>
        <taxon>Bacteria</taxon>
        <taxon>Bacillati</taxon>
        <taxon>Mycoplasmatota</taxon>
        <taxon>Mollicutes</taxon>
        <taxon>Entomoplasmatales</taxon>
        <taxon>Spiroplasmataceae</taxon>
        <taxon>Spiroplasma</taxon>
    </lineage>
</organism>
<dbReference type="STRING" id="216946.STURO_v1c05220"/>
<dbReference type="Gene3D" id="2.60.120.260">
    <property type="entry name" value="Galactose-binding domain-like"/>
    <property type="match status" value="1"/>
</dbReference>
<protein>
    <submittedName>
        <fullName evidence="2">Endo-beta-N-acetylglucosaminidase</fullName>
    </submittedName>
</protein>
<gene>
    <name evidence="2" type="ORF">STURON_00524</name>
</gene>
<dbReference type="Pfam" id="PF03644">
    <property type="entry name" value="Glyco_hydro_85"/>
    <property type="match status" value="1"/>
</dbReference>
<dbReference type="AlphaFoldDB" id="A0A0K1P676"/>
<name>A0A0K1P676_9MOLU</name>
<sequence>MKKLIMVLNTIFLTMPVGLTVISCKTGEYAVDTSTIEDYDWSKLEPNFPGYDSLEKYNLPSEINQSIELNVEKKEEYIDYSNFNTGYKAKIDIPKQAPTGVPLNSHFMPNGNLKKEVMNVHDSTRNDYINSILDWDLNTNKDAKYNISRIPLQKNSKVAKKWVNSQNINIKELNISNIIDELTATHNTIVGKNDTFSRGINNYQYNDIIVAWAGNVNQGIIIPPPTDVVQKTHLNGSKILGNIFLDGYHGLNKEMLKDFLKKDSEGNFLIVDVLIKLCVELGFDGWFWNNEPNGGKGNGKILDYKVVVEIMKQWNQKVKSSVDEKINNLILFGYKDHGSLDIDPKTKKPKVEEAVEIYHNTDYYLSDFGRTLKQSVDYLNYDKEKLKDVFNMYNTGVWGEGHKKFWNKDNIGSYDSRLLAYLLDSENSKEIPGYKNTYELKFKNEGEDAISNSIAMFSSHNPYEIAVIDSAKLTGITEIERDIYKLVYANFYDEMMYTGRNKSLSNDDKGVYTEDIEFKPDEKGYSYGYGDLILENTTLNDWNDVFFTNFSTGNGAKFASLNDEKGIDIENNYPWTNINIADVQPTYKWKINKSDNQKQLSLKDKISGFYDYYNPYLKGNSISLGSGFNNKGEIEDFILDSNTSYDWWIMGSNYIKNKSKDVEMIVKLTGNDMNIDDLKIIYDTDKNDEQAIEAEDIKIIKDQNGWFKITGKIDSNKTISKIGLKFKGGKGTLKLGQMTIKNSNTNLVNFETNYNNLKISSELQIERGNGTSNYRINFENFLKDSDIYSYYEIYAELNNKIIRITEGNKNDYYIKNLNWKANNFFIKVINNLTKKLEWIKVKLI</sequence>
<dbReference type="EMBL" id="CP012328">
    <property type="protein sequence ID" value="AKU79770.1"/>
    <property type="molecule type" value="Genomic_DNA"/>
</dbReference>
<dbReference type="PANTHER" id="PTHR13246">
    <property type="entry name" value="ENDO BETA N-ACETYLGLUCOSAMINIDASE"/>
    <property type="match status" value="1"/>
</dbReference>
<dbReference type="Proteomes" id="UP000067243">
    <property type="component" value="Chromosome"/>
</dbReference>
<dbReference type="OrthoDB" id="1089471at2"/>
<evidence type="ECO:0000313" key="3">
    <source>
        <dbReference type="Proteomes" id="UP000067243"/>
    </source>
</evidence>
<accession>A0A0K1P676</accession>
<dbReference type="PROSITE" id="PS51257">
    <property type="entry name" value="PROKAR_LIPOPROTEIN"/>
    <property type="match status" value="1"/>
</dbReference>
<keyword evidence="3" id="KW-1185">Reference proteome</keyword>
<dbReference type="RefSeq" id="WP_075048362.1">
    <property type="nucleotide sequence ID" value="NZ_CP012328.1"/>
</dbReference>
<reference evidence="2 3" key="1">
    <citation type="journal article" date="2015" name="Genome Announc.">
        <title>Complete Genome Sequence of Spiroplasma turonicum Strain Tab4cT, a Parasite of a Horse Fly, Haematopota sp. (Diptera: Tabanidae).</title>
        <authorList>
            <person name="Davis R.E."/>
            <person name="Shao J."/>
            <person name="Zhao Y."/>
            <person name="Gasparich G.E."/>
            <person name="Gaynor B.J."/>
            <person name="Donofrio N."/>
        </authorList>
    </citation>
    <scope>NUCLEOTIDE SEQUENCE [LARGE SCALE GENOMIC DNA]</scope>
    <source>
        <strain evidence="2 3">Tab4c</strain>
    </source>
</reference>
<dbReference type="PATRIC" id="fig|216946.3.peg.526"/>
<proteinExistence type="predicted"/>
<evidence type="ECO:0000313" key="2">
    <source>
        <dbReference type="EMBL" id="AKU79770.1"/>
    </source>
</evidence>
<dbReference type="InterPro" id="IPR032979">
    <property type="entry name" value="ENGase"/>
</dbReference>
<dbReference type="InterPro" id="IPR005201">
    <property type="entry name" value="TIM_ENGase"/>
</dbReference>
<evidence type="ECO:0000259" key="1">
    <source>
        <dbReference type="Pfam" id="PF03644"/>
    </source>
</evidence>
<dbReference type="Gene3D" id="3.20.20.80">
    <property type="entry name" value="Glycosidases"/>
    <property type="match status" value="1"/>
</dbReference>
<dbReference type="KEGG" id="stur:STURON_00524"/>
<dbReference type="GO" id="GO:0033925">
    <property type="term" value="F:mannosyl-glycoprotein endo-beta-N-acetylglucosaminidase activity"/>
    <property type="evidence" value="ECO:0007669"/>
    <property type="project" value="InterPro"/>
</dbReference>
<dbReference type="PANTHER" id="PTHR13246:SF1">
    <property type="entry name" value="CYTOSOLIC ENDO-BETA-N-ACETYLGLUCOSAMINIDASE"/>
    <property type="match status" value="1"/>
</dbReference>
<feature type="domain" description="Cytosolic endo-beta-N-acetylglucosaminidase TIM barrel" evidence="1">
    <location>
        <begin position="191"/>
        <end position="558"/>
    </location>
</feature>